<name>A0A9R1WGH7_LACSA</name>
<reference evidence="2 3" key="1">
    <citation type="journal article" date="2017" name="Nat. Commun.">
        <title>Genome assembly with in vitro proximity ligation data and whole-genome triplication in lettuce.</title>
        <authorList>
            <person name="Reyes-Chin-Wo S."/>
            <person name="Wang Z."/>
            <person name="Yang X."/>
            <person name="Kozik A."/>
            <person name="Arikit S."/>
            <person name="Song C."/>
            <person name="Xia L."/>
            <person name="Froenicke L."/>
            <person name="Lavelle D.O."/>
            <person name="Truco M.J."/>
            <person name="Xia R."/>
            <person name="Zhu S."/>
            <person name="Xu C."/>
            <person name="Xu H."/>
            <person name="Xu X."/>
            <person name="Cox K."/>
            <person name="Korf I."/>
            <person name="Meyers B.C."/>
            <person name="Michelmore R.W."/>
        </authorList>
    </citation>
    <scope>NUCLEOTIDE SEQUENCE [LARGE SCALE GENOMIC DNA]</scope>
    <source>
        <strain evidence="3">cv. Salinas</strain>
        <tissue evidence="2">Seedlings</tissue>
    </source>
</reference>
<organism evidence="2 3">
    <name type="scientific">Lactuca sativa</name>
    <name type="common">Garden lettuce</name>
    <dbReference type="NCBI Taxonomy" id="4236"/>
    <lineage>
        <taxon>Eukaryota</taxon>
        <taxon>Viridiplantae</taxon>
        <taxon>Streptophyta</taxon>
        <taxon>Embryophyta</taxon>
        <taxon>Tracheophyta</taxon>
        <taxon>Spermatophyta</taxon>
        <taxon>Magnoliopsida</taxon>
        <taxon>eudicotyledons</taxon>
        <taxon>Gunneridae</taxon>
        <taxon>Pentapetalae</taxon>
        <taxon>asterids</taxon>
        <taxon>campanulids</taxon>
        <taxon>Asterales</taxon>
        <taxon>Asteraceae</taxon>
        <taxon>Cichorioideae</taxon>
        <taxon>Cichorieae</taxon>
        <taxon>Lactucinae</taxon>
        <taxon>Lactuca</taxon>
    </lineage>
</organism>
<evidence type="ECO:0008006" key="4">
    <source>
        <dbReference type="Google" id="ProtNLM"/>
    </source>
</evidence>
<dbReference type="InterPro" id="IPR050317">
    <property type="entry name" value="Plant_Fungal_Acyltransferase"/>
</dbReference>
<dbReference type="Pfam" id="PF02458">
    <property type="entry name" value="Transferase"/>
    <property type="match status" value="1"/>
</dbReference>
<protein>
    <recommendedName>
        <fullName evidence="4">Protein ECERIFERUM 26-like</fullName>
    </recommendedName>
</protein>
<gene>
    <name evidence="2" type="ORF">LSAT_V11C200066680</name>
</gene>
<dbReference type="PANTHER" id="PTHR31642">
    <property type="entry name" value="TRICHOTHECENE 3-O-ACETYLTRANSFERASE"/>
    <property type="match status" value="1"/>
</dbReference>
<evidence type="ECO:0000313" key="3">
    <source>
        <dbReference type="Proteomes" id="UP000235145"/>
    </source>
</evidence>
<dbReference type="AlphaFoldDB" id="A0A9R1WGH7"/>
<dbReference type="InterPro" id="IPR023213">
    <property type="entry name" value="CAT-like_dom_sf"/>
</dbReference>
<accession>A0A9R1WGH7</accession>
<sequence length="478" mass="53449">MSMSCIELLTTTLSFFLYIANPPIQSNSTSKLVFSSLPISSLKTIHYTNMVFSKAESPFYDIKVTTVGPGYISGENAVQELTGMDLAMKLHYIRAVYYFRSPAFEGLSIVAIKEVIFKWHSKAYIPCGRLRRGDSGRPYIKCNDCGARMIEAKCNMTLDEWLESVDDDKHKLLVPNPVLGPDLPFSPPVFMQLTMFKCGATSVGVSWAHVLGDVFSATIFMNMWGDATKDLYPAQPLLMAPSHNEGTKYKSAMRDPLAIKRVDPVGDLWATTNDTKMENYSFYLSWPELTRLQSKICGDNDHQTIPPFESICSLVWQCLAKIKQGSKVNTVTICQRVSQNSFEGFLTNKAQSIKVVKTEESVEESSIMELGLLLMNQGLDERKSIEETMESDGGLADFLLYGANLTFVDLLDAPFYDLDIRGNTPVYVNCVIDNVGDEGVVLVYPARKDQSDGMRISVTLPQNHISKLKSILKKEWSL</sequence>
<comment type="similarity">
    <text evidence="1">Belongs to the plant acyltransferase family.</text>
</comment>
<comment type="caution">
    <text evidence="2">The sequence shown here is derived from an EMBL/GenBank/DDBJ whole genome shotgun (WGS) entry which is preliminary data.</text>
</comment>
<dbReference type="PANTHER" id="PTHR31642:SF115">
    <property type="entry name" value="PROTEIN ECERIFERUM 26-LIKE"/>
    <property type="match status" value="1"/>
</dbReference>
<dbReference type="GO" id="GO:0016747">
    <property type="term" value="F:acyltransferase activity, transferring groups other than amino-acyl groups"/>
    <property type="evidence" value="ECO:0000318"/>
    <property type="project" value="GO_Central"/>
</dbReference>
<keyword evidence="3" id="KW-1185">Reference proteome</keyword>
<dbReference type="Proteomes" id="UP000235145">
    <property type="component" value="Unassembled WGS sequence"/>
</dbReference>
<proteinExistence type="inferred from homology"/>
<dbReference type="Gene3D" id="3.30.559.10">
    <property type="entry name" value="Chloramphenicol acetyltransferase-like domain"/>
    <property type="match status" value="2"/>
</dbReference>
<evidence type="ECO:0000313" key="2">
    <source>
        <dbReference type="EMBL" id="KAJ0222195.1"/>
    </source>
</evidence>
<evidence type="ECO:0000256" key="1">
    <source>
        <dbReference type="ARBA" id="ARBA00009861"/>
    </source>
</evidence>
<dbReference type="EMBL" id="NBSK02000002">
    <property type="protein sequence ID" value="KAJ0222195.1"/>
    <property type="molecule type" value="Genomic_DNA"/>
</dbReference>